<accession>A0A0W8E8E3</accession>
<protein>
    <submittedName>
        <fullName evidence="1">Uncharacterized protein</fullName>
    </submittedName>
</protein>
<dbReference type="EMBL" id="LNQE01001835">
    <property type="protein sequence ID" value="KUG04906.1"/>
    <property type="molecule type" value="Genomic_DNA"/>
</dbReference>
<organism evidence="1">
    <name type="scientific">hydrocarbon metagenome</name>
    <dbReference type="NCBI Taxonomy" id="938273"/>
    <lineage>
        <taxon>unclassified sequences</taxon>
        <taxon>metagenomes</taxon>
        <taxon>ecological metagenomes</taxon>
    </lineage>
</organism>
<comment type="caution">
    <text evidence="1">The sequence shown here is derived from an EMBL/GenBank/DDBJ whole genome shotgun (WGS) entry which is preliminary data.</text>
</comment>
<dbReference type="AlphaFoldDB" id="A0A0W8E8E3"/>
<sequence length="50" mass="5881">MRKQKTSLYSCFLILRVLYSANGQPPVKVMRQFHLVNTIMQDPHLNRYGS</sequence>
<gene>
    <name evidence="1" type="ORF">ASZ90_017644</name>
</gene>
<reference evidence="1" key="1">
    <citation type="journal article" date="2015" name="Proc. Natl. Acad. Sci. U.S.A.">
        <title>Networks of energetic and metabolic interactions define dynamics in microbial communities.</title>
        <authorList>
            <person name="Embree M."/>
            <person name="Liu J.K."/>
            <person name="Al-Bassam M.M."/>
            <person name="Zengler K."/>
        </authorList>
    </citation>
    <scope>NUCLEOTIDE SEQUENCE</scope>
</reference>
<evidence type="ECO:0000313" key="1">
    <source>
        <dbReference type="EMBL" id="KUG04906.1"/>
    </source>
</evidence>
<name>A0A0W8E8E3_9ZZZZ</name>
<proteinExistence type="predicted"/>